<dbReference type="GO" id="GO:0005739">
    <property type="term" value="C:mitochondrion"/>
    <property type="evidence" value="ECO:0007669"/>
    <property type="project" value="TreeGrafter"/>
</dbReference>
<dbReference type="GO" id="GO:0004129">
    <property type="term" value="F:cytochrome-c oxidase activity"/>
    <property type="evidence" value="ECO:0007669"/>
    <property type="project" value="UniProtKB-EC"/>
</dbReference>
<proteinExistence type="inferred from homology"/>
<dbReference type="InterPro" id="IPR035973">
    <property type="entry name" value="Cyt_c_oxidase_su3-like_sf"/>
</dbReference>
<evidence type="ECO:0000256" key="1">
    <source>
        <dbReference type="ARBA" id="ARBA00004141"/>
    </source>
</evidence>
<dbReference type="Gene3D" id="1.10.287.70">
    <property type="match status" value="1"/>
</dbReference>
<evidence type="ECO:0000256" key="7">
    <source>
        <dbReference type="ARBA" id="ARBA00022989"/>
    </source>
</evidence>
<dbReference type="Pfam" id="PF00510">
    <property type="entry name" value="COX3"/>
    <property type="match status" value="1"/>
</dbReference>
<dbReference type="InterPro" id="IPR000298">
    <property type="entry name" value="Cyt_c_oxidase-like_su3"/>
</dbReference>
<feature type="transmembrane region" description="Helical" evidence="10">
    <location>
        <begin position="37"/>
        <end position="57"/>
    </location>
</feature>
<sequence length="260" mass="29849">MFNNHPYHLVSYSPWPIMASLALFNLTFSAADWMSGYSILPLLAAALSILMIMFQWWRDITRESLLLGSHTKEVVYGLKMGMMLFIISEVFFFLSFFWAFFHSSLSPDINIGMSWPAPGIMSFSPMGIPMLNTVILLSSGVTITWSHHAFMIGDLKKSKISLLLTILLGVFFTIMQWFEYLSAPFTIADCIYGSTFFMTTGFHGIHVIIGSIIIITSLIRLIMNHFSSSHFICFLVAAWYWHFVDFVWLILYLSMYWWGG</sequence>
<feature type="domain" description="Heme-copper oxidase subunit III family profile" evidence="11">
    <location>
        <begin position="5"/>
        <end position="259"/>
    </location>
</feature>
<evidence type="ECO:0000256" key="5">
    <source>
        <dbReference type="ARBA" id="ARBA00022692"/>
    </source>
</evidence>
<name>A0A8F5J8D4_9NEOP</name>
<dbReference type="EMBL" id="MW899051">
    <property type="protein sequence ID" value="QXM17009.1"/>
    <property type="molecule type" value="Genomic_DNA"/>
</dbReference>
<evidence type="ECO:0000259" key="11">
    <source>
        <dbReference type="Pfam" id="PF00510"/>
    </source>
</evidence>
<reference evidence="12" key="1">
    <citation type="submission" date="2021-04" db="EMBL/GenBank/DDBJ databases">
        <title>Mitogenome of Aeolothrips indicus.</title>
        <authorList>
            <person name="Kumar V."/>
            <person name="Tyagi K."/>
            <person name="Pakrashi A."/>
            <person name="Chandra K."/>
        </authorList>
    </citation>
    <scope>NUCLEOTIDE SEQUENCE</scope>
</reference>
<dbReference type="PANTHER" id="PTHR11403">
    <property type="entry name" value="CYTOCHROME C OXIDASE SUBUNIT III"/>
    <property type="match status" value="1"/>
</dbReference>
<geneLocation type="mitochondrion" evidence="12"/>
<gene>
    <name evidence="12" type="primary">cox3</name>
</gene>
<accession>A0A8F5J8D4</accession>
<evidence type="ECO:0000256" key="6">
    <source>
        <dbReference type="ARBA" id="ARBA00022967"/>
    </source>
</evidence>
<evidence type="ECO:0000256" key="2">
    <source>
        <dbReference type="ARBA" id="ARBA00010581"/>
    </source>
</evidence>
<dbReference type="InterPro" id="IPR024791">
    <property type="entry name" value="Cyt_c/ubiquinol_Oxase_su3"/>
</dbReference>
<organism evidence="12">
    <name type="scientific">Aeolothrips indicus</name>
    <dbReference type="NCBI Taxonomy" id="2856552"/>
    <lineage>
        <taxon>Eukaryota</taxon>
        <taxon>Metazoa</taxon>
        <taxon>Ecdysozoa</taxon>
        <taxon>Arthropoda</taxon>
        <taxon>Hexapoda</taxon>
        <taxon>Insecta</taxon>
        <taxon>Pterygota</taxon>
        <taxon>Neoptera</taxon>
        <taxon>Paraneoptera</taxon>
        <taxon>Thysanoptera</taxon>
        <taxon>Terebrantia</taxon>
        <taxon>Aeolothripoidea</taxon>
        <taxon>Aeolothripidae</taxon>
        <taxon>Aeolothrips</taxon>
    </lineage>
</organism>
<dbReference type="InterPro" id="IPR033945">
    <property type="entry name" value="Cyt_c_oxase_su3_dom"/>
</dbReference>
<dbReference type="AlphaFoldDB" id="A0A8F5J8D4"/>
<dbReference type="SUPFAM" id="SSF81452">
    <property type="entry name" value="Cytochrome c oxidase subunit III-like"/>
    <property type="match status" value="1"/>
</dbReference>
<evidence type="ECO:0000313" key="12">
    <source>
        <dbReference type="EMBL" id="QXM17009.1"/>
    </source>
</evidence>
<dbReference type="GO" id="GO:0016020">
    <property type="term" value="C:membrane"/>
    <property type="evidence" value="ECO:0007669"/>
    <property type="project" value="UniProtKB-SubCell"/>
</dbReference>
<evidence type="ECO:0000256" key="4">
    <source>
        <dbReference type="ARBA" id="ARBA00015944"/>
    </source>
</evidence>
<comment type="similarity">
    <text evidence="2">Belongs to the cytochrome c oxidase subunit 3 family.</text>
</comment>
<feature type="transmembrane region" description="Helical" evidence="10">
    <location>
        <begin position="198"/>
        <end position="219"/>
    </location>
</feature>
<protein>
    <recommendedName>
        <fullName evidence="4">Cytochrome c oxidase subunit 3</fullName>
        <ecNumber evidence="3">7.1.1.9</ecNumber>
    </recommendedName>
    <alternativeName>
        <fullName evidence="9">Cytochrome c oxidase polypeptide III</fullName>
    </alternativeName>
</protein>
<feature type="transmembrane region" description="Helical" evidence="10">
    <location>
        <begin position="231"/>
        <end position="258"/>
    </location>
</feature>
<dbReference type="Gene3D" id="1.20.120.80">
    <property type="entry name" value="Cytochrome c oxidase, subunit III, four-helix bundle"/>
    <property type="match status" value="1"/>
</dbReference>
<keyword evidence="5 10" id="KW-0812">Transmembrane</keyword>
<dbReference type="CDD" id="cd01665">
    <property type="entry name" value="Cyt_c_Oxidase_III"/>
    <property type="match status" value="1"/>
</dbReference>
<dbReference type="EC" id="7.1.1.9" evidence="3"/>
<comment type="subcellular location">
    <subcellularLocation>
        <location evidence="1">Membrane</location>
        <topology evidence="1">Multi-pass membrane protein</topology>
    </subcellularLocation>
</comment>
<feature type="transmembrane region" description="Helical" evidence="10">
    <location>
        <begin position="160"/>
        <end position="178"/>
    </location>
</feature>
<evidence type="ECO:0000256" key="3">
    <source>
        <dbReference type="ARBA" id="ARBA00012949"/>
    </source>
</evidence>
<keyword evidence="6" id="KW-1278">Translocase</keyword>
<feature type="transmembrane region" description="Helical" evidence="10">
    <location>
        <begin position="120"/>
        <end position="139"/>
    </location>
</feature>
<keyword evidence="7 10" id="KW-1133">Transmembrane helix</keyword>
<feature type="transmembrane region" description="Helical" evidence="10">
    <location>
        <begin position="78"/>
        <end position="100"/>
    </location>
</feature>
<dbReference type="GO" id="GO:0006123">
    <property type="term" value="P:mitochondrial electron transport, cytochrome c to oxygen"/>
    <property type="evidence" value="ECO:0007669"/>
    <property type="project" value="TreeGrafter"/>
</dbReference>
<evidence type="ECO:0000256" key="8">
    <source>
        <dbReference type="ARBA" id="ARBA00023136"/>
    </source>
</evidence>
<evidence type="ECO:0000256" key="10">
    <source>
        <dbReference type="SAM" id="Phobius"/>
    </source>
</evidence>
<dbReference type="PANTHER" id="PTHR11403:SF7">
    <property type="entry name" value="CYTOCHROME C OXIDASE SUBUNIT 3"/>
    <property type="match status" value="1"/>
</dbReference>
<keyword evidence="12" id="KW-0496">Mitochondrion</keyword>
<dbReference type="InterPro" id="IPR013833">
    <property type="entry name" value="Cyt_c_oxidase_su3_a-hlx"/>
</dbReference>
<evidence type="ECO:0000256" key="9">
    <source>
        <dbReference type="ARBA" id="ARBA00031625"/>
    </source>
</evidence>
<feature type="transmembrane region" description="Helical" evidence="10">
    <location>
        <begin position="12"/>
        <end position="31"/>
    </location>
</feature>
<keyword evidence="8 10" id="KW-0472">Membrane</keyword>